<feature type="domain" description="Ig-like" evidence="11">
    <location>
        <begin position="135"/>
        <end position="242"/>
    </location>
</feature>
<evidence type="ECO:0000256" key="2">
    <source>
        <dbReference type="ARBA" id="ARBA00022692"/>
    </source>
</evidence>
<dbReference type="Gene3D" id="2.60.40.10">
    <property type="entry name" value="Immunoglobulins"/>
    <property type="match status" value="9"/>
</dbReference>
<dbReference type="InterPro" id="IPR007110">
    <property type="entry name" value="Ig-like_dom"/>
</dbReference>
<dbReference type="SMART" id="SM00409">
    <property type="entry name" value="IG"/>
    <property type="match status" value="8"/>
</dbReference>
<feature type="domain" description="Ig-like" evidence="11">
    <location>
        <begin position="651"/>
        <end position="767"/>
    </location>
</feature>
<keyword evidence="5" id="KW-1015">Disulfide bond</keyword>
<dbReference type="PROSITE" id="PS00290">
    <property type="entry name" value="IG_MHC"/>
    <property type="match status" value="1"/>
</dbReference>
<evidence type="ECO:0000256" key="10">
    <source>
        <dbReference type="SAM" id="SignalP"/>
    </source>
</evidence>
<protein>
    <submittedName>
        <fullName evidence="12">Hemicentin-1</fullName>
    </submittedName>
</protein>
<reference evidence="12" key="1">
    <citation type="journal article" date="2016" name="Gigascience">
        <title>De novo construction of an expanded transcriptome assembly for the western tarnished plant bug, Lygus hesperus.</title>
        <authorList>
            <person name="Tassone E.E."/>
            <person name="Geib S.M."/>
            <person name="Hall B."/>
            <person name="Fabrick J.A."/>
            <person name="Brent C.S."/>
            <person name="Hull J.J."/>
        </authorList>
    </citation>
    <scope>NUCLEOTIDE SEQUENCE</scope>
</reference>
<dbReference type="CDD" id="cd00096">
    <property type="entry name" value="Ig"/>
    <property type="match status" value="1"/>
</dbReference>
<dbReference type="EMBL" id="GDHC01010714">
    <property type="protein sequence ID" value="JAQ07915.1"/>
    <property type="molecule type" value="Transcribed_RNA"/>
</dbReference>
<evidence type="ECO:0000256" key="4">
    <source>
        <dbReference type="ARBA" id="ARBA00023136"/>
    </source>
</evidence>
<feature type="domain" description="Ig-like" evidence="11">
    <location>
        <begin position="13"/>
        <end position="130"/>
    </location>
</feature>
<evidence type="ECO:0000256" key="6">
    <source>
        <dbReference type="ARBA" id="ARBA00023180"/>
    </source>
</evidence>
<evidence type="ECO:0000256" key="9">
    <source>
        <dbReference type="SAM" id="Phobius"/>
    </source>
</evidence>
<keyword evidence="4 9" id="KW-0472">Membrane</keyword>
<feature type="domain" description="Ig-like" evidence="11">
    <location>
        <begin position="459"/>
        <end position="557"/>
    </location>
</feature>
<sequence length="1130" mass="126105">MANRLAAVIALIPVFWTLTQGADVTESEVSSLAGVSVKLTCAIGQGCPDVHSMRWYKNEERVFVLSPRANISRAENSLVSRAVLDFKKGASDAYLVIDKVELRDEGLYKCDITYIAITDRCNAVNYINFTTLVKPENITVYDGDVIIPEGKYDRVFTEDDDVTLTCIGGRGKPVPSVQWWKDGVLYNANTAIEERDESGVGTGTNRLKFQVTRADLNVKYECRVYHPALDNYISSSTQLEVNVRPNRLVLSGVEHHVVQGTTVLLKCEVFGARPPANVKWFNATMLLAPEQNSTRLNELPERRPLTKLIDNGDGTYNTSSTLVFTATRYENEATITCEATNEVAASRREVPLREMIKLEVLYPPLVWVVPDNITVNESTDVLMFCSYESNPSSILDVKWFKDDVEIEKDPDSSAVMTDHTLLIKNSTRDDMGAYSCSLTNEVGTSMSNSTTRVSVHYKPEVNVTMDPQSPIVEEVVTNVTLSCNVMAGNPPDLVKVRWFFNGGLIEELPNCTNETLCVDDPSKLLLMNIDRQMHGNYTCMGKNEAGWGVMAEPSELVIYYPPSQVSLTYHPQRVVKRGSVTLVCAVKEIGRPSNTTFRWTRGSHTVMDVTTANWTIDPVTLETESNFTCTALNLGGESESASVYIRVDAPPTFIERLPMYYGVVMTSQNISISCRVECSPICSIKWLKGNVNIYDLPNGKAKYWVENRMIPPDTRTNDFQSIHSTLNWNMTAWPKGYLDRMLDNANYTCSSTGNSAGGGVKSSAFFAVEYPPENVTLSNTVVNVIEGNIPEKVICQAKGFPEATYDWRRAGETDVVVKGGTFLLNLPVSKRNAGNYSCRAQNRHGEIFGYMFINVLYKPECGITRKEVDGKTVLVCTAQSNPPEVDFVWKIKNENETVEDHIENKGLQSFLTLESRVEQFRTYLCYPNNSVGVTKKPCEVDVPGAGSIWMTLDTETIMILIAILAGIILVIIIIIIIICIVCRRKQATDKCPNPTGNKDLASSPNDALLPNDADKAFYENLPFHNMANPQNKRMMNGEPSTGSRHHHSHTHHSGGRTRRKHHRRSEMDNCRYRPGSAPASPPPTNRYVSPDSPPHQNPYQAPHYPTYTAPRSKADYTFIKFHDVGQEIDV</sequence>
<dbReference type="AlphaFoldDB" id="A0A146LKY1"/>
<dbReference type="InterPro" id="IPR013098">
    <property type="entry name" value="Ig_I-set"/>
</dbReference>
<evidence type="ECO:0000256" key="5">
    <source>
        <dbReference type="ARBA" id="ARBA00023157"/>
    </source>
</evidence>
<feature type="region of interest" description="Disordered" evidence="8">
    <location>
        <begin position="1025"/>
        <end position="1109"/>
    </location>
</feature>
<evidence type="ECO:0000256" key="7">
    <source>
        <dbReference type="ARBA" id="ARBA00023319"/>
    </source>
</evidence>
<keyword evidence="10" id="KW-0732">Signal</keyword>
<dbReference type="InterPro" id="IPR051275">
    <property type="entry name" value="Cell_adhesion_signaling"/>
</dbReference>
<feature type="domain" description="Ig-like" evidence="11">
    <location>
        <begin position="245"/>
        <end position="353"/>
    </location>
</feature>
<evidence type="ECO:0000313" key="12">
    <source>
        <dbReference type="EMBL" id="JAQ07915.1"/>
    </source>
</evidence>
<dbReference type="PANTHER" id="PTHR11640">
    <property type="entry name" value="NEPHRIN"/>
    <property type="match status" value="1"/>
</dbReference>
<dbReference type="InterPro" id="IPR013783">
    <property type="entry name" value="Ig-like_fold"/>
</dbReference>
<keyword evidence="7" id="KW-0393">Immunoglobulin domain</keyword>
<accession>A0A146LKY1</accession>
<evidence type="ECO:0000256" key="8">
    <source>
        <dbReference type="SAM" id="MobiDB-lite"/>
    </source>
</evidence>
<dbReference type="InterPro" id="IPR013162">
    <property type="entry name" value="CD80_C2-set"/>
</dbReference>
<dbReference type="InterPro" id="IPR003599">
    <property type="entry name" value="Ig_sub"/>
</dbReference>
<feature type="domain" description="Ig-like" evidence="11">
    <location>
        <begin position="364"/>
        <end position="454"/>
    </location>
</feature>
<gene>
    <name evidence="12" type="primary">HMCN1_5</name>
    <name evidence="12" type="ORF">g.81878</name>
</gene>
<evidence type="ECO:0000256" key="3">
    <source>
        <dbReference type="ARBA" id="ARBA00022989"/>
    </source>
</evidence>
<feature type="domain" description="Ig-like" evidence="11">
    <location>
        <begin position="859"/>
        <end position="941"/>
    </location>
</feature>
<evidence type="ECO:0000259" key="11">
    <source>
        <dbReference type="PROSITE" id="PS50835"/>
    </source>
</evidence>
<name>A0A146LKY1_LYGHE</name>
<evidence type="ECO:0000256" key="1">
    <source>
        <dbReference type="ARBA" id="ARBA00004479"/>
    </source>
</evidence>
<dbReference type="GO" id="GO:0016020">
    <property type="term" value="C:membrane"/>
    <property type="evidence" value="ECO:0007669"/>
    <property type="project" value="UniProtKB-SubCell"/>
</dbReference>
<dbReference type="Pfam" id="PF08205">
    <property type="entry name" value="C2-set_2"/>
    <property type="match status" value="2"/>
</dbReference>
<feature type="domain" description="Ig-like" evidence="11">
    <location>
        <begin position="772"/>
        <end position="842"/>
    </location>
</feature>
<dbReference type="Pfam" id="PF07679">
    <property type="entry name" value="I-set"/>
    <property type="match status" value="1"/>
</dbReference>
<comment type="subcellular location">
    <subcellularLocation>
        <location evidence="1">Membrane</location>
        <topology evidence="1">Single-pass type I membrane protein</topology>
    </subcellularLocation>
</comment>
<keyword evidence="2 9" id="KW-0812">Transmembrane</keyword>
<keyword evidence="3 9" id="KW-1133">Transmembrane helix</keyword>
<dbReference type="InterPro" id="IPR003006">
    <property type="entry name" value="Ig/MHC_CS"/>
</dbReference>
<feature type="domain" description="Ig-like" evidence="11">
    <location>
        <begin position="562"/>
        <end position="644"/>
    </location>
</feature>
<keyword evidence="6" id="KW-0325">Glycoprotein</keyword>
<dbReference type="SMART" id="SM00408">
    <property type="entry name" value="IGc2"/>
    <property type="match status" value="7"/>
</dbReference>
<dbReference type="PANTHER" id="PTHR11640:SF31">
    <property type="entry name" value="IRREGULAR CHIASM C-ROUGHEST PROTEIN-RELATED"/>
    <property type="match status" value="1"/>
</dbReference>
<organism evidence="12">
    <name type="scientific">Lygus hesperus</name>
    <name type="common">Western plant bug</name>
    <dbReference type="NCBI Taxonomy" id="30085"/>
    <lineage>
        <taxon>Eukaryota</taxon>
        <taxon>Metazoa</taxon>
        <taxon>Ecdysozoa</taxon>
        <taxon>Arthropoda</taxon>
        <taxon>Hexapoda</taxon>
        <taxon>Insecta</taxon>
        <taxon>Pterygota</taxon>
        <taxon>Neoptera</taxon>
        <taxon>Paraneoptera</taxon>
        <taxon>Hemiptera</taxon>
        <taxon>Heteroptera</taxon>
        <taxon>Panheteroptera</taxon>
        <taxon>Cimicomorpha</taxon>
        <taxon>Miridae</taxon>
        <taxon>Mirini</taxon>
        <taxon>Lygus</taxon>
    </lineage>
</organism>
<dbReference type="Pfam" id="PF13927">
    <property type="entry name" value="Ig_3"/>
    <property type="match status" value="2"/>
</dbReference>
<dbReference type="InterPro" id="IPR013106">
    <property type="entry name" value="Ig_V-set"/>
</dbReference>
<dbReference type="InterPro" id="IPR003598">
    <property type="entry name" value="Ig_sub2"/>
</dbReference>
<feature type="signal peptide" evidence="10">
    <location>
        <begin position="1"/>
        <end position="21"/>
    </location>
</feature>
<proteinExistence type="predicted"/>
<feature type="compositionally biased region" description="Basic residues" evidence="8">
    <location>
        <begin position="1043"/>
        <end position="1064"/>
    </location>
</feature>
<feature type="chain" id="PRO_5007527221" evidence="10">
    <location>
        <begin position="22"/>
        <end position="1130"/>
    </location>
</feature>
<dbReference type="InterPro" id="IPR036179">
    <property type="entry name" value="Ig-like_dom_sf"/>
</dbReference>
<dbReference type="PROSITE" id="PS50835">
    <property type="entry name" value="IG_LIKE"/>
    <property type="match status" value="9"/>
</dbReference>
<feature type="transmembrane region" description="Helical" evidence="9">
    <location>
        <begin position="957"/>
        <end position="982"/>
    </location>
</feature>
<dbReference type="SUPFAM" id="SSF48726">
    <property type="entry name" value="Immunoglobulin"/>
    <property type="match status" value="8"/>
</dbReference>
<dbReference type="SMART" id="SM00406">
    <property type="entry name" value="IGv"/>
    <property type="match status" value="1"/>
</dbReference>